<dbReference type="WBParaSite" id="PSAMB.scaffold263size60343.g3976.t1">
    <property type="protein sequence ID" value="PSAMB.scaffold263size60343.g3976.t1"/>
    <property type="gene ID" value="PSAMB.scaffold263size60343.g3976"/>
</dbReference>
<sequence>MPRLTAYDRRRMFLDLSAKPLEVWTCPVAQPASSSTSTAASTTCDVDESQPCKTSAVKNVERLFDYELVDCNGYGRQHMIGLAPTVPALSPDLLALEGKQLNRLKDEAYPEHASLAMEAPLALLSFLGPFEWRSFDVVCTKTFPATLYRFCSNEERFYRFDVERIGSTVFVQEADVGDARAGPNYLLSLVENVTSRPSRGYRQAIKYDFGGLRLLVRLHVDLAEVESDEQADVRIELSSDRSILGQRNALEQVDPILEALKEFIPTAQSLTEYMARCEARPFPLPNSSVCLQGGYRRPSSTCCTPIQVMTRGVAKLAESSLPNKWPNLHFGGTERLLVAIHERGEVKGSPVIFHADDIAPVDREEALARAATVLNTIVTFIRAQPAASGNHFALIWINDSNGNDDEPLGKENISIYRRFPKQTNTFLSDSLKSVVL</sequence>
<dbReference type="Proteomes" id="UP000887566">
    <property type="component" value="Unplaced"/>
</dbReference>
<evidence type="ECO:0000313" key="1">
    <source>
        <dbReference type="Proteomes" id="UP000887566"/>
    </source>
</evidence>
<keyword evidence="1" id="KW-1185">Reference proteome</keyword>
<organism evidence="1 2">
    <name type="scientific">Plectus sambesii</name>
    <dbReference type="NCBI Taxonomy" id="2011161"/>
    <lineage>
        <taxon>Eukaryota</taxon>
        <taxon>Metazoa</taxon>
        <taxon>Ecdysozoa</taxon>
        <taxon>Nematoda</taxon>
        <taxon>Chromadorea</taxon>
        <taxon>Plectida</taxon>
        <taxon>Plectina</taxon>
        <taxon>Plectoidea</taxon>
        <taxon>Plectidae</taxon>
        <taxon>Plectus</taxon>
    </lineage>
</organism>
<dbReference type="PANTHER" id="PTHR35179:SF2">
    <property type="entry name" value="START DOMAIN-CONTAINING PROTEIN"/>
    <property type="match status" value="1"/>
</dbReference>
<protein>
    <submittedName>
        <fullName evidence="2">Uncharacterized protein</fullName>
    </submittedName>
</protein>
<dbReference type="PANTHER" id="PTHR35179">
    <property type="entry name" value="PROTEIN CBG02620"/>
    <property type="match status" value="1"/>
</dbReference>
<name>A0A914VVH0_9BILA</name>
<dbReference type="AlphaFoldDB" id="A0A914VVH0"/>
<evidence type="ECO:0000313" key="2">
    <source>
        <dbReference type="WBParaSite" id="PSAMB.scaffold263size60343.g3976.t1"/>
    </source>
</evidence>
<reference evidence="2" key="1">
    <citation type="submission" date="2022-11" db="UniProtKB">
        <authorList>
            <consortium name="WormBaseParasite"/>
        </authorList>
    </citation>
    <scope>IDENTIFICATION</scope>
</reference>
<accession>A0A914VVH0</accession>
<proteinExistence type="predicted"/>